<gene>
    <name evidence="3" type="ORF">F8388_011552</name>
    <name evidence="2" type="ORF">G4B88_029674</name>
</gene>
<evidence type="ECO:0000313" key="2">
    <source>
        <dbReference type="EMBL" id="KAF4363156.1"/>
    </source>
</evidence>
<evidence type="ECO:0000256" key="1">
    <source>
        <dbReference type="SAM" id="MobiDB-lite"/>
    </source>
</evidence>
<protein>
    <recommendedName>
        <fullName evidence="6">Methylesterase 17</fullName>
    </recommendedName>
</protein>
<dbReference type="PANTHER" id="PTHR10992">
    <property type="entry name" value="METHYLESTERASE FAMILY MEMBER"/>
    <property type="match status" value="1"/>
</dbReference>
<reference evidence="4 5" key="1">
    <citation type="journal article" date="2020" name="bioRxiv">
        <title>Sequence and annotation of 42 cannabis genomes reveals extensive copy number variation in cannabinoid synthesis and pathogen resistance genes.</title>
        <authorList>
            <person name="Mckernan K.J."/>
            <person name="Helbert Y."/>
            <person name="Kane L.T."/>
            <person name="Ebling H."/>
            <person name="Zhang L."/>
            <person name="Liu B."/>
            <person name="Eaton Z."/>
            <person name="Mclaughlin S."/>
            <person name="Kingan S."/>
            <person name="Baybayan P."/>
            <person name="Concepcion G."/>
            <person name="Jordan M."/>
            <person name="Riva A."/>
            <person name="Barbazuk W."/>
            <person name="Harkins T."/>
        </authorList>
    </citation>
    <scope>NUCLEOTIDE SEQUENCE [LARGE SCALE GENOMIC DNA]</scope>
    <source>
        <strain evidence="4 5">cv. Jamaican Lion 4</strain>
        <strain evidence="2">Father</strain>
        <strain evidence="3">Mother</strain>
        <tissue evidence="2">Leaf</tissue>
    </source>
</reference>
<dbReference type="Gene3D" id="3.40.50.1820">
    <property type="entry name" value="alpha/beta hydrolase"/>
    <property type="match status" value="2"/>
</dbReference>
<dbReference type="AlphaFoldDB" id="A0A7J6EXV7"/>
<evidence type="ECO:0000313" key="4">
    <source>
        <dbReference type="Proteomes" id="UP000525078"/>
    </source>
</evidence>
<dbReference type="PANTHER" id="PTHR10992:SF1032">
    <property type="entry name" value="METHYLESTERASE 17"/>
    <property type="match status" value="1"/>
</dbReference>
<name>A0A7J6EXV7_CANSA</name>
<evidence type="ECO:0008006" key="6">
    <source>
        <dbReference type="Google" id="ProtNLM"/>
    </source>
</evidence>
<comment type="caution">
    <text evidence="2">The sequence shown here is derived from an EMBL/GenBank/DDBJ whole genome shotgun (WGS) entry which is preliminary data.</text>
</comment>
<accession>A0A7J6EXV7</accession>
<dbReference type="Proteomes" id="UP000525078">
    <property type="component" value="Unassembled WGS sequence"/>
</dbReference>
<evidence type="ECO:0000313" key="3">
    <source>
        <dbReference type="EMBL" id="KAF4387404.1"/>
    </source>
</evidence>
<feature type="compositionally biased region" description="Low complexity" evidence="1">
    <location>
        <begin position="9"/>
        <end position="19"/>
    </location>
</feature>
<dbReference type="GO" id="GO:0080032">
    <property type="term" value="F:methyl jasmonate esterase activity"/>
    <property type="evidence" value="ECO:0007669"/>
    <property type="project" value="TreeGrafter"/>
</dbReference>
<dbReference type="GO" id="GO:0009694">
    <property type="term" value="P:jasmonic acid metabolic process"/>
    <property type="evidence" value="ECO:0007669"/>
    <property type="project" value="TreeGrafter"/>
</dbReference>
<dbReference type="EMBL" id="JAATIQ010000302">
    <property type="protein sequence ID" value="KAF4363156.1"/>
    <property type="molecule type" value="Genomic_DNA"/>
</dbReference>
<dbReference type="Proteomes" id="UP000583929">
    <property type="component" value="Unassembled WGS sequence"/>
</dbReference>
<proteinExistence type="predicted"/>
<dbReference type="SUPFAM" id="SSF53474">
    <property type="entry name" value="alpha/beta-Hydrolases"/>
    <property type="match status" value="1"/>
</dbReference>
<evidence type="ECO:0000313" key="5">
    <source>
        <dbReference type="Proteomes" id="UP000583929"/>
    </source>
</evidence>
<dbReference type="EMBL" id="JAATIP010000038">
    <property type="protein sequence ID" value="KAF4387404.1"/>
    <property type="molecule type" value="Genomic_DNA"/>
</dbReference>
<dbReference type="GO" id="GO:0009696">
    <property type="term" value="P:salicylic acid metabolic process"/>
    <property type="evidence" value="ECO:0007669"/>
    <property type="project" value="TreeGrafter"/>
</dbReference>
<organism evidence="2 5">
    <name type="scientific">Cannabis sativa</name>
    <name type="common">Hemp</name>
    <name type="synonym">Marijuana</name>
    <dbReference type="NCBI Taxonomy" id="3483"/>
    <lineage>
        <taxon>Eukaryota</taxon>
        <taxon>Viridiplantae</taxon>
        <taxon>Streptophyta</taxon>
        <taxon>Embryophyta</taxon>
        <taxon>Tracheophyta</taxon>
        <taxon>Spermatophyta</taxon>
        <taxon>Magnoliopsida</taxon>
        <taxon>eudicotyledons</taxon>
        <taxon>Gunneridae</taxon>
        <taxon>Pentapetalae</taxon>
        <taxon>rosids</taxon>
        <taxon>fabids</taxon>
        <taxon>Rosales</taxon>
        <taxon>Cannabaceae</taxon>
        <taxon>Cannabis</taxon>
    </lineage>
</organism>
<dbReference type="GO" id="GO:0080030">
    <property type="term" value="F:methyl indole-3-acetate esterase activity"/>
    <property type="evidence" value="ECO:0007669"/>
    <property type="project" value="TreeGrafter"/>
</dbReference>
<sequence>MGEREGESESNNNNDNNNGKGSGLEFVLVHGSSHGGWCWYKIRTLLETSGHKVTCLDLKASGIDSSDPNTILTFDHYNQPLTNFMASLPPNQNGEPDLSEYGDVSELIYGLGPDQTPTSDSTLAKMVLRPAPLRAFKEATFVEGPCSDSVRRVYIKTLQDRVIKQEQQDAMIRRWPPSQIFLSDTDHSPAFSNPRGLVRLLLQAANGVNY</sequence>
<dbReference type="InterPro" id="IPR029058">
    <property type="entry name" value="AB_hydrolase_fold"/>
</dbReference>
<dbReference type="InterPro" id="IPR045889">
    <property type="entry name" value="MES/HNL"/>
</dbReference>
<feature type="region of interest" description="Disordered" evidence="1">
    <location>
        <begin position="1"/>
        <end position="20"/>
    </location>
</feature>
<dbReference type="GO" id="GO:0080031">
    <property type="term" value="F:methyl salicylate esterase activity"/>
    <property type="evidence" value="ECO:0007669"/>
    <property type="project" value="TreeGrafter"/>
</dbReference>
<keyword evidence="5" id="KW-1185">Reference proteome</keyword>